<feature type="compositionally biased region" description="Basic and acidic residues" evidence="1">
    <location>
        <begin position="144"/>
        <end position="153"/>
    </location>
</feature>
<dbReference type="AlphaFoldDB" id="A0A1I2GL51"/>
<dbReference type="Proteomes" id="UP000198520">
    <property type="component" value="Unassembled WGS sequence"/>
</dbReference>
<proteinExistence type="predicted"/>
<evidence type="ECO:0000313" key="3">
    <source>
        <dbReference type="Proteomes" id="UP000198520"/>
    </source>
</evidence>
<keyword evidence="3" id="KW-1185">Reference proteome</keyword>
<evidence type="ECO:0000313" key="2">
    <source>
        <dbReference type="EMBL" id="SFF17466.1"/>
    </source>
</evidence>
<gene>
    <name evidence="2" type="ORF">SAMN04488035_1803</name>
</gene>
<protein>
    <submittedName>
        <fullName evidence="2">Uncharacterized protein</fullName>
    </submittedName>
</protein>
<evidence type="ECO:0000256" key="1">
    <source>
        <dbReference type="SAM" id="MobiDB-lite"/>
    </source>
</evidence>
<reference evidence="3" key="1">
    <citation type="submission" date="2016-10" db="EMBL/GenBank/DDBJ databases">
        <authorList>
            <person name="Varghese N."/>
            <person name="Submissions S."/>
        </authorList>
    </citation>
    <scope>NUCLEOTIDE SEQUENCE [LARGE SCALE GENOMIC DNA]</scope>
    <source>
        <strain evidence="3">DSM 19083</strain>
    </source>
</reference>
<dbReference type="EMBL" id="FONZ01000003">
    <property type="protein sequence ID" value="SFF17466.1"/>
    <property type="molecule type" value="Genomic_DNA"/>
</dbReference>
<accession>A0A1I2GL51</accession>
<name>A0A1I2GL51_9MICO</name>
<organism evidence="2 3">
    <name type="scientific">Flavimobilis marinus</name>
    <dbReference type="NCBI Taxonomy" id="285351"/>
    <lineage>
        <taxon>Bacteria</taxon>
        <taxon>Bacillati</taxon>
        <taxon>Actinomycetota</taxon>
        <taxon>Actinomycetes</taxon>
        <taxon>Micrococcales</taxon>
        <taxon>Jonesiaceae</taxon>
        <taxon>Flavimobilis</taxon>
    </lineage>
</organism>
<sequence length="168" mass="17049">MSGQEAARTAADGCHAGVAEGGSDGRAAHGRGRDRPVVTTSARRRRLRMTIASLTLLVVLAACAHDGEPIPLQSYTVDAAGTALTLYVEVTSGATVSAAVTSEDDDAVTVEVRAVAPTDTFAAVMVGESTSVTLDEPLGDRMVVDASSDRPAPEGDPITLRSSALAGG</sequence>
<dbReference type="STRING" id="285351.SAMN04488035_1803"/>
<feature type="region of interest" description="Disordered" evidence="1">
    <location>
        <begin position="144"/>
        <end position="168"/>
    </location>
</feature>
<feature type="region of interest" description="Disordered" evidence="1">
    <location>
        <begin position="1"/>
        <end position="40"/>
    </location>
</feature>